<evidence type="ECO:0000256" key="5">
    <source>
        <dbReference type="SAM" id="Phobius"/>
    </source>
</evidence>
<feature type="transmembrane region" description="Helical" evidence="5">
    <location>
        <begin position="21"/>
        <end position="43"/>
    </location>
</feature>
<keyword evidence="3 5" id="KW-1133">Transmembrane helix</keyword>
<feature type="transmembrane region" description="Helical" evidence="5">
    <location>
        <begin position="241"/>
        <end position="267"/>
    </location>
</feature>
<sequence length="402" mass="44674">MNGIKQIFQKEMARIFRDKKMVFSVFILPVAIMIGILMVTGTFQRRMLSNIEGHTPIVYVENEPESFQQFREAAEIKVKPVKEGEVEKVKEKILKGDVDLLLSFPENMDHKIAEYQTGDEIPEILPYYNPGEDYSKEAFDTVGGTLLETYRQVLLGQRVGNLEQIEIFKVDRESEAIQIKDEDKVNGKVLGMMLPYFITILLFAGAMGLGVDMITGEKERGTMASLLVTPVKRSSIVLGKVFALMALTGISSVIYVAAMVACMPIMAKTMGGNIGDGFKISMDVKQIIMLGALLIALSFLYSTLIALVSVFAKSMKEASSYIMPMYMLILVIGLSTMFSFGNTPESSYWIPVYNSSVVLKEILTQEVTILHYVITLLMTFGMGVILTGVIVKAFESEKVMAS</sequence>
<feature type="transmembrane region" description="Helical" evidence="5">
    <location>
        <begin position="369"/>
        <end position="391"/>
    </location>
</feature>
<dbReference type="GO" id="GO:0016020">
    <property type="term" value="C:membrane"/>
    <property type="evidence" value="ECO:0007669"/>
    <property type="project" value="UniProtKB-SubCell"/>
</dbReference>
<keyword evidence="4 5" id="KW-0472">Membrane</keyword>
<feature type="domain" description="ABC-2 type transporter transmembrane" evidence="6">
    <location>
        <begin position="19"/>
        <end position="389"/>
    </location>
</feature>
<organism evidence="8 9">
    <name type="scientific">Faecalimonas umbilicata</name>
    <dbReference type="NCBI Taxonomy" id="1912855"/>
    <lineage>
        <taxon>Bacteria</taxon>
        <taxon>Bacillati</taxon>
        <taxon>Bacillota</taxon>
        <taxon>Clostridia</taxon>
        <taxon>Lachnospirales</taxon>
        <taxon>Lachnospiraceae</taxon>
        <taxon>Faecalimonas</taxon>
    </lineage>
</organism>
<evidence type="ECO:0000313" key="8">
    <source>
        <dbReference type="EMBL" id="TCS68901.1"/>
    </source>
</evidence>
<evidence type="ECO:0000256" key="4">
    <source>
        <dbReference type="ARBA" id="ARBA00023136"/>
    </source>
</evidence>
<gene>
    <name evidence="7" type="primary">natB</name>
    <name evidence="8" type="ORF">EDD74_106105</name>
    <name evidence="7" type="ORF">FAEUMB_08580</name>
</gene>
<dbReference type="AlphaFoldDB" id="A0A4R3JTF5"/>
<proteinExistence type="predicted"/>
<dbReference type="EMBL" id="BHEO01000002">
    <property type="protein sequence ID" value="GBU04317.1"/>
    <property type="molecule type" value="Genomic_DNA"/>
</dbReference>
<dbReference type="InterPro" id="IPR013525">
    <property type="entry name" value="ABC2_TM"/>
</dbReference>
<dbReference type="RefSeq" id="WP_116441254.1">
    <property type="nucleotide sequence ID" value="NZ_BHEO01000002.1"/>
</dbReference>
<evidence type="ECO:0000313" key="7">
    <source>
        <dbReference type="EMBL" id="GBU04317.1"/>
    </source>
</evidence>
<reference evidence="7 10" key="1">
    <citation type="journal article" date="2018" name="Int. J. Syst. Evol. Microbiol.">
        <title>Draft Genome Sequence of Faecalimonas umbilicata JCM 30896T, an Acetate-Producing Bacterium Isolated from Human Feces.</title>
        <authorList>
            <person name="Sakamoto M."/>
            <person name="Ikeyama N."/>
            <person name="Yuki M."/>
            <person name="Ohkuma M."/>
        </authorList>
    </citation>
    <scope>NUCLEOTIDE SEQUENCE [LARGE SCALE GENOMIC DNA]</scope>
    <source>
        <strain evidence="7 10">EGH7</strain>
    </source>
</reference>
<dbReference type="PANTHER" id="PTHR43471">
    <property type="entry name" value="ABC TRANSPORTER PERMEASE"/>
    <property type="match status" value="1"/>
</dbReference>
<evidence type="ECO:0000259" key="6">
    <source>
        <dbReference type="Pfam" id="PF12698"/>
    </source>
</evidence>
<keyword evidence="10" id="KW-1185">Reference proteome</keyword>
<protein>
    <submittedName>
        <fullName evidence="7">Sodium ABC transporter</fullName>
    </submittedName>
    <submittedName>
        <fullName evidence="8">Sodium transport system permease protein</fullName>
    </submittedName>
</protein>
<evidence type="ECO:0000256" key="3">
    <source>
        <dbReference type="ARBA" id="ARBA00022989"/>
    </source>
</evidence>
<dbReference type="GO" id="GO:0140359">
    <property type="term" value="F:ABC-type transporter activity"/>
    <property type="evidence" value="ECO:0007669"/>
    <property type="project" value="InterPro"/>
</dbReference>
<dbReference type="Proteomes" id="UP000702954">
    <property type="component" value="Unassembled WGS sequence"/>
</dbReference>
<feature type="transmembrane region" description="Helical" evidence="5">
    <location>
        <begin position="287"/>
        <end position="311"/>
    </location>
</feature>
<accession>A0A4R3JTF5</accession>
<reference evidence="8 9" key="2">
    <citation type="submission" date="2019-03" db="EMBL/GenBank/DDBJ databases">
        <title>Genomic Encyclopedia of Type Strains, Phase IV (KMG-IV): sequencing the most valuable type-strain genomes for metagenomic binning, comparative biology and taxonomic classification.</title>
        <authorList>
            <person name="Goeker M."/>
        </authorList>
    </citation>
    <scope>NUCLEOTIDE SEQUENCE [LARGE SCALE GENOMIC DNA]</scope>
    <source>
        <strain evidence="8 9">DSM 103426</strain>
    </source>
</reference>
<dbReference type="EMBL" id="SLZV01000006">
    <property type="protein sequence ID" value="TCS68901.1"/>
    <property type="molecule type" value="Genomic_DNA"/>
</dbReference>
<evidence type="ECO:0000313" key="9">
    <source>
        <dbReference type="Proteomes" id="UP000294613"/>
    </source>
</evidence>
<dbReference type="Proteomes" id="UP000294613">
    <property type="component" value="Unassembled WGS sequence"/>
</dbReference>
<keyword evidence="2 5" id="KW-0812">Transmembrane</keyword>
<dbReference type="Pfam" id="PF12698">
    <property type="entry name" value="ABC2_membrane_3"/>
    <property type="match status" value="1"/>
</dbReference>
<comment type="subcellular location">
    <subcellularLocation>
        <location evidence="1">Membrane</location>
        <topology evidence="1">Multi-pass membrane protein</topology>
    </subcellularLocation>
</comment>
<evidence type="ECO:0000256" key="2">
    <source>
        <dbReference type="ARBA" id="ARBA00022692"/>
    </source>
</evidence>
<evidence type="ECO:0000256" key="1">
    <source>
        <dbReference type="ARBA" id="ARBA00004141"/>
    </source>
</evidence>
<evidence type="ECO:0000313" key="10">
    <source>
        <dbReference type="Proteomes" id="UP000702954"/>
    </source>
</evidence>
<feature type="transmembrane region" description="Helical" evidence="5">
    <location>
        <begin position="193"/>
        <end position="214"/>
    </location>
</feature>
<dbReference type="PANTHER" id="PTHR43471:SF3">
    <property type="entry name" value="ABC TRANSPORTER PERMEASE PROTEIN NATB"/>
    <property type="match status" value="1"/>
</dbReference>
<comment type="caution">
    <text evidence="8">The sequence shown here is derived from an EMBL/GenBank/DDBJ whole genome shotgun (WGS) entry which is preliminary data.</text>
</comment>
<name>A0A4R3JTF5_9FIRM</name>
<feature type="transmembrane region" description="Helical" evidence="5">
    <location>
        <begin position="323"/>
        <end position="341"/>
    </location>
</feature>